<sequence>MDNPSPARHRRLRSSLPLPRARFGDVRGVSALALATLLATSCTVPSLDEVYAGCENPFAAAAVFDGQSADATLGGRASCQAIKATVGVGGFSPGCVVVRLRDTATGADLTKSYSDVAGHFPGVLRVAVLPPRGWGTTLSLRVGAFEKSCDGKEVVFDTQTVTANLKTVQSVKLQLQAMDADKDGYVDVVSGGTDCKDDNTKINPGAEELCNDTDDNCDGVSDDTHFKLNQTCEVSVDCRGISRCHPVTQTQYCDTPPIHTVYPDADGDTYGLKDSQARIVCGEIPTSYTSGPPTDCRDDVFSINPGTQDLCDDEDTNCDGSIDEAFPAKGQTCTNATTQCEGTRLCSADKRSLECVSPAPPKWYLDEDGDGYGAGAFVESCVKPAGSYIRQGGDCDDGNLYTHPSASEICDDLDNNCDSQKETAAQCPSQTSPSWVLRFAEGETNWLTASSWGKGSLWIAGNNNRRARMTFPETYFTVISSTDCGSSAISNDTVWTSVWSDPTDGRAWLGSEGGLKGYLHQGSTRCVIVIDDNLKVFGLAGVRANNILSLYGASEHSAVGEGAAFMWNGIGAPAYNHPTNHLSEVFDVHANTHEHVLAVGGVSFNPRARIYRFEPTSGLWNPESVPGADRLRGVWVVNDKVAFAVGDSGNVVRKTHGTQWVSVASTPDNHNLTSVIAFGANSAYATCASGHIYRFDGQTWTRVYNGSGRLNDITGTGPDDLWVVGNGGQIIAWPGWPRSTP</sequence>
<keyword evidence="2" id="KW-1185">Reference proteome</keyword>
<proteinExistence type="predicted"/>
<organism evidence="1 2">
    <name type="scientific">Myxococcus landrumensis</name>
    <dbReference type="NCBI Taxonomy" id="2813577"/>
    <lineage>
        <taxon>Bacteria</taxon>
        <taxon>Pseudomonadati</taxon>
        <taxon>Myxococcota</taxon>
        <taxon>Myxococcia</taxon>
        <taxon>Myxococcales</taxon>
        <taxon>Cystobacterineae</taxon>
        <taxon>Myxococcaceae</taxon>
        <taxon>Myxococcus</taxon>
    </lineage>
</organism>
<name>A0ABX7NH12_9BACT</name>
<evidence type="ECO:0000313" key="1">
    <source>
        <dbReference type="EMBL" id="QSQ16666.1"/>
    </source>
</evidence>
<dbReference type="InterPro" id="IPR021655">
    <property type="entry name" value="Put_metal-bd"/>
</dbReference>
<protein>
    <submittedName>
        <fullName evidence="1">Sialidase</fullName>
    </submittedName>
</protein>
<gene>
    <name evidence="1" type="ORF">JY572_11720</name>
</gene>
<evidence type="ECO:0000313" key="2">
    <source>
        <dbReference type="Proteomes" id="UP000663090"/>
    </source>
</evidence>
<reference evidence="1 2" key="1">
    <citation type="submission" date="2021-02" db="EMBL/GenBank/DDBJ databases">
        <title>De Novo genome assembly of isolated myxobacteria.</title>
        <authorList>
            <person name="Stevens D.C."/>
        </authorList>
    </citation>
    <scope>NUCLEOTIDE SEQUENCE [LARGE SCALE GENOMIC DNA]</scope>
    <source>
        <strain evidence="1 2">SCHIC003</strain>
    </source>
</reference>
<dbReference type="EMBL" id="CP071091">
    <property type="protein sequence ID" value="QSQ16666.1"/>
    <property type="molecule type" value="Genomic_DNA"/>
</dbReference>
<dbReference type="Pfam" id="PF11617">
    <property type="entry name" value="Cu-binding_MopE"/>
    <property type="match status" value="3"/>
</dbReference>
<dbReference type="Proteomes" id="UP000663090">
    <property type="component" value="Chromosome"/>
</dbReference>
<accession>A0ABX7NH12</accession>